<dbReference type="AlphaFoldDB" id="A0A067TEX5"/>
<dbReference type="OrthoDB" id="3270336at2759"/>
<dbReference type="HOGENOM" id="CLU_008417_0_0_1"/>
<evidence type="ECO:0000313" key="2">
    <source>
        <dbReference type="Proteomes" id="UP000027222"/>
    </source>
</evidence>
<proteinExistence type="predicted"/>
<dbReference type="EMBL" id="KL142376">
    <property type="protein sequence ID" value="KDR77508.1"/>
    <property type="molecule type" value="Genomic_DNA"/>
</dbReference>
<evidence type="ECO:0000313" key="1">
    <source>
        <dbReference type="EMBL" id="KDR77508.1"/>
    </source>
</evidence>
<organism evidence="1 2">
    <name type="scientific">Galerina marginata (strain CBS 339.88)</name>
    <dbReference type="NCBI Taxonomy" id="685588"/>
    <lineage>
        <taxon>Eukaryota</taxon>
        <taxon>Fungi</taxon>
        <taxon>Dikarya</taxon>
        <taxon>Basidiomycota</taxon>
        <taxon>Agaricomycotina</taxon>
        <taxon>Agaricomycetes</taxon>
        <taxon>Agaricomycetidae</taxon>
        <taxon>Agaricales</taxon>
        <taxon>Agaricineae</taxon>
        <taxon>Strophariaceae</taxon>
        <taxon>Galerina</taxon>
    </lineage>
</organism>
<dbReference type="Proteomes" id="UP000027222">
    <property type="component" value="Unassembled WGS sequence"/>
</dbReference>
<accession>A0A067TEX5</accession>
<keyword evidence="2" id="KW-1185">Reference proteome</keyword>
<reference evidence="2" key="1">
    <citation type="journal article" date="2014" name="Proc. Natl. Acad. Sci. U.S.A.">
        <title>Extensive sampling of basidiomycete genomes demonstrates inadequacy of the white-rot/brown-rot paradigm for wood decay fungi.</title>
        <authorList>
            <person name="Riley R."/>
            <person name="Salamov A.A."/>
            <person name="Brown D.W."/>
            <person name="Nagy L.G."/>
            <person name="Floudas D."/>
            <person name="Held B.W."/>
            <person name="Levasseur A."/>
            <person name="Lombard V."/>
            <person name="Morin E."/>
            <person name="Otillar R."/>
            <person name="Lindquist E.A."/>
            <person name="Sun H."/>
            <person name="LaButti K.M."/>
            <person name="Schmutz J."/>
            <person name="Jabbour D."/>
            <person name="Luo H."/>
            <person name="Baker S.E."/>
            <person name="Pisabarro A.G."/>
            <person name="Walton J.D."/>
            <person name="Blanchette R.A."/>
            <person name="Henrissat B."/>
            <person name="Martin F."/>
            <person name="Cullen D."/>
            <person name="Hibbett D.S."/>
            <person name="Grigoriev I.V."/>
        </authorList>
    </citation>
    <scope>NUCLEOTIDE SEQUENCE [LARGE SCALE GENOMIC DNA]</scope>
    <source>
        <strain evidence="2">CBS 339.88</strain>
    </source>
</reference>
<gene>
    <name evidence="1" type="ORF">GALMADRAFT_138610</name>
</gene>
<protein>
    <submittedName>
        <fullName evidence="1">Uncharacterized protein</fullName>
    </submittedName>
</protein>
<sequence length="869" mass="99134">MSFAYTGKVYTPNDLDHSSGHAFLSPAGDIFYSPNCSRQVEVPQPSHSYLFPARGVKFETFLSPRWWTKPYHFLSFVTLRPSFDGPIFSCLRDIISHIEPLEDDHERYALAPEQIKQWLQVEDSLILISHLLARAYSARVRAALKPIPPSLLGFNKSYHSHRSARLCIAASRDWFLMWMALISSRISDIETMNKADDCGDWFAVLAKEGVPQAWLSAIQASIICDFSRRCPRVGTFLNILNPEPDQPSVEWLYSWDIPVWYCPSGTGHHKLRHLQPPPHILQAATTFISKTPSLLPPPPLSPRRQPQEYSRHEYKDVLKAYLATKPWQPFFIAREQRNKEILANENEQNRQIRLGRERNPPITSAEVFVWEWSEDEVIELIRRRVHKNDRQDSIRNHSDAQCKYDAVSNVWDVCEFFGDDDPDDEDDEDDSMFDNGIENIDIDIDAESHMDLDTSQKDYESFIAERVHQSSSSLGYIMSASQASDLGPEVDSTHAPNELNVLQYLSLHFGFVPPLPLPERDPAPVDNNDWEECLMSVGLCKGKHQPQPGLSHPIMAFIHGLQGSGPKAHECDFLPDNRQYLGDSIIRKSFHKLNDSLYLLHNSVLDAKSVCGWQFAVTTLASAVYILRYITTVADISGIPSSMALARHLAEEGIPFRTFLNLDHHPSFISLDAIKVKIPRRVANYNFVPGDYETYVVHRKHLLATPRARAAILHGTIVGRLAKEHFAVESSVFGPSSAVTLHRLGYSVKAAGTTYWDDGLTNDEIAVICGMHHCFTGNGDQIAQVSWWPLPHYWESKNNMYNWGHWTEVAETWYQDRLKKIRDGDVKYGVPLSQADWRNALKKSPLWRKVATRIREMSSQQFDNQSRPL</sequence>
<name>A0A067TEX5_GALM3</name>